<evidence type="ECO:0000313" key="1">
    <source>
        <dbReference type="EMBL" id="GMR49219.1"/>
    </source>
</evidence>
<accession>A0AAN5CRD3</accession>
<dbReference type="EMBL" id="BTRK01000004">
    <property type="protein sequence ID" value="GMR49219.1"/>
    <property type="molecule type" value="Genomic_DNA"/>
</dbReference>
<organism evidence="1 2">
    <name type="scientific">Pristionchus mayeri</name>
    <dbReference type="NCBI Taxonomy" id="1317129"/>
    <lineage>
        <taxon>Eukaryota</taxon>
        <taxon>Metazoa</taxon>
        <taxon>Ecdysozoa</taxon>
        <taxon>Nematoda</taxon>
        <taxon>Chromadorea</taxon>
        <taxon>Rhabditida</taxon>
        <taxon>Rhabditina</taxon>
        <taxon>Diplogasteromorpha</taxon>
        <taxon>Diplogasteroidea</taxon>
        <taxon>Neodiplogasteridae</taxon>
        <taxon>Pristionchus</taxon>
    </lineage>
</organism>
<feature type="non-terminal residue" evidence="1">
    <location>
        <position position="81"/>
    </location>
</feature>
<feature type="non-terminal residue" evidence="1">
    <location>
        <position position="1"/>
    </location>
</feature>
<protein>
    <submittedName>
        <fullName evidence="1">Uncharacterized protein</fullName>
    </submittedName>
</protein>
<gene>
    <name evidence="1" type="ORF">PMAYCL1PPCAC_19414</name>
</gene>
<dbReference type="AlphaFoldDB" id="A0AAN5CRD3"/>
<keyword evidence="2" id="KW-1185">Reference proteome</keyword>
<evidence type="ECO:0000313" key="2">
    <source>
        <dbReference type="Proteomes" id="UP001328107"/>
    </source>
</evidence>
<dbReference type="Proteomes" id="UP001328107">
    <property type="component" value="Unassembled WGS sequence"/>
</dbReference>
<name>A0AAN5CRD3_9BILA</name>
<comment type="caution">
    <text evidence="1">The sequence shown here is derived from an EMBL/GenBank/DDBJ whole genome shotgun (WGS) entry which is preliminary data.</text>
</comment>
<proteinExistence type="predicted"/>
<sequence>IFDILKFYDGVFFILTYGGKPVDASFLQGCKDMLMGEKPDNAAKPPTRVGCKYSCSDSTNIHIFHNKDNLKMRAVYYSAKG</sequence>
<reference evidence="2" key="1">
    <citation type="submission" date="2022-10" db="EMBL/GenBank/DDBJ databases">
        <title>Genome assembly of Pristionchus species.</title>
        <authorList>
            <person name="Yoshida K."/>
            <person name="Sommer R.J."/>
        </authorList>
    </citation>
    <scope>NUCLEOTIDE SEQUENCE [LARGE SCALE GENOMIC DNA]</scope>
    <source>
        <strain evidence="2">RS5460</strain>
    </source>
</reference>